<evidence type="ECO:0000313" key="7">
    <source>
        <dbReference type="EMBL" id="CAG4885074.1"/>
    </source>
</evidence>
<accession>A0A916N9U5</accession>
<feature type="transmembrane region" description="Helical" evidence="5">
    <location>
        <begin position="129"/>
        <end position="149"/>
    </location>
</feature>
<keyword evidence="8" id="KW-1185">Reference proteome</keyword>
<feature type="domain" description="Yip1" evidence="6">
    <location>
        <begin position="9"/>
        <end position="179"/>
    </location>
</feature>
<comment type="caution">
    <text evidence="7">The sequence shown here is derived from an EMBL/GenBank/DDBJ whole genome shotgun (WGS) entry which is preliminary data.</text>
</comment>
<keyword evidence="3 5" id="KW-1133">Transmembrane helix</keyword>
<dbReference type="EMBL" id="CAJQUM010000001">
    <property type="protein sequence ID" value="CAG4885074.1"/>
    <property type="molecule type" value="Genomic_DNA"/>
</dbReference>
<evidence type="ECO:0000256" key="2">
    <source>
        <dbReference type="ARBA" id="ARBA00022692"/>
    </source>
</evidence>
<gene>
    <name evidence="7" type="ORF">GTOL_12957</name>
</gene>
<dbReference type="InterPro" id="IPR006977">
    <property type="entry name" value="Yip1_dom"/>
</dbReference>
<evidence type="ECO:0000259" key="6">
    <source>
        <dbReference type="Pfam" id="PF04893"/>
    </source>
</evidence>
<dbReference type="Proteomes" id="UP000742786">
    <property type="component" value="Unassembled WGS sequence"/>
</dbReference>
<feature type="transmembrane region" description="Helical" evidence="5">
    <location>
        <begin position="69"/>
        <end position="92"/>
    </location>
</feature>
<evidence type="ECO:0000256" key="4">
    <source>
        <dbReference type="ARBA" id="ARBA00023136"/>
    </source>
</evidence>
<feature type="transmembrane region" description="Helical" evidence="5">
    <location>
        <begin position="27"/>
        <end position="49"/>
    </location>
</feature>
<dbReference type="RefSeq" id="WP_220636859.1">
    <property type="nucleotide sequence ID" value="NZ_CAJQUM010000001.1"/>
</dbReference>
<sequence length="186" mass="20244">MNILTIPKMILTPRESWLDLEKTRPSLVRLFSFHILPLSALPPLLLYYAGTHYGDTFAAGFGSKPWATIAMVFYLAEVFTVLGMGWIVGQVAAVYRVHVSKRDAYLLAGISPTPLWLSSLALLVPSLAFNVSVALVALMATCILVYQGVYALCHMHEEINAAAITQTVMGAGLIAWALLLLIVVAL</sequence>
<name>A0A916N9U5_9PROT</name>
<evidence type="ECO:0000313" key="8">
    <source>
        <dbReference type="Proteomes" id="UP000742786"/>
    </source>
</evidence>
<dbReference type="Pfam" id="PF04893">
    <property type="entry name" value="Yip1"/>
    <property type="match status" value="1"/>
</dbReference>
<dbReference type="AlphaFoldDB" id="A0A916N9U5"/>
<feature type="transmembrane region" description="Helical" evidence="5">
    <location>
        <begin position="161"/>
        <end position="185"/>
    </location>
</feature>
<keyword evidence="2 5" id="KW-0812">Transmembrane</keyword>
<protein>
    <recommendedName>
        <fullName evidence="6">Yip1 domain-containing protein</fullName>
    </recommendedName>
</protein>
<dbReference type="GO" id="GO:0016020">
    <property type="term" value="C:membrane"/>
    <property type="evidence" value="ECO:0007669"/>
    <property type="project" value="UniProtKB-SubCell"/>
</dbReference>
<evidence type="ECO:0000256" key="1">
    <source>
        <dbReference type="ARBA" id="ARBA00004141"/>
    </source>
</evidence>
<keyword evidence="4 5" id="KW-0472">Membrane</keyword>
<evidence type="ECO:0000256" key="3">
    <source>
        <dbReference type="ARBA" id="ARBA00022989"/>
    </source>
</evidence>
<reference evidence="7" key="1">
    <citation type="submission" date="2021-04" db="EMBL/GenBank/DDBJ databases">
        <authorList>
            <person name="Hornung B."/>
        </authorList>
    </citation>
    <scope>NUCLEOTIDE SEQUENCE</scope>
    <source>
        <strain evidence="7">G5G6</strain>
    </source>
</reference>
<feature type="transmembrane region" description="Helical" evidence="5">
    <location>
        <begin position="104"/>
        <end position="123"/>
    </location>
</feature>
<organism evidence="7 8">
    <name type="scientific">Georgfuchsia toluolica</name>
    <dbReference type="NCBI Taxonomy" id="424218"/>
    <lineage>
        <taxon>Bacteria</taxon>
        <taxon>Pseudomonadati</taxon>
        <taxon>Pseudomonadota</taxon>
        <taxon>Betaproteobacteria</taxon>
        <taxon>Nitrosomonadales</taxon>
        <taxon>Sterolibacteriaceae</taxon>
        <taxon>Georgfuchsia</taxon>
    </lineage>
</organism>
<comment type="subcellular location">
    <subcellularLocation>
        <location evidence="1">Membrane</location>
        <topology evidence="1">Multi-pass membrane protein</topology>
    </subcellularLocation>
</comment>
<proteinExistence type="predicted"/>
<evidence type="ECO:0000256" key="5">
    <source>
        <dbReference type="SAM" id="Phobius"/>
    </source>
</evidence>